<proteinExistence type="predicted"/>
<dbReference type="Pfam" id="PF16510">
    <property type="entry name" value="P22_portal"/>
    <property type="match status" value="1"/>
</dbReference>
<comment type="caution">
    <text evidence="1">The sequence shown here is derived from an EMBL/GenBank/DDBJ whole genome shotgun (WGS) entry which is preliminary data.</text>
</comment>
<protein>
    <submittedName>
        <fullName evidence="1">Uncharacterized protein</fullName>
    </submittedName>
</protein>
<dbReference type="EMBL" id="BARS01007968">
    <property type="protein sequence ID" value="GAF71970.1"/>
    <property type="molecule type" value="Genomic_DNA"/>
</dbReference>
<accession>X0T7E0</accession>
<evidence type="ECO:0000313" key="1">
    <source>
        <dbReference type="EMBL" id="GAF71970.1"/>
    </source>
</evidence>
<feature type="non-terminal residue" evidence="1">
    <location>
        <position position="1"/>
    </location>
</feature>
<dbReference type="AlphaFoldDB" id="X0T7E0"/>
<gene>
    <name evidence="1" type="ORF">S01H1_15269</name>
</gene>
<reference evidence="1" key="1">
    <citation type="journal article" date="2014" name="Front. Microbiol.">
        <title>High frequency of phylogenetically diverse reductive dehalogenase-homologous genes in deep subseafloor sedimentary metagenomes.</title>
        <authorList>
            <person name="Kawai M."/>
            <person name="Futagami T."/>
            <person name="Toyoda A."/>
            <person name="Takaki Y."/>
            <person name="Nishi S."/>
            <person name="Hori S."/>
            <person name="Arai W."/>
            <person name="Tsubouchi T."/>
            <person name="Morono Y."/>
            <person name="Uchiyama I."/>
            <person name="Ito T."/>
            <person name="Fujiyama A."/>
            <person name="Inagaki F."/>
            <person name="Takami H."/>
        </authorList>
    </citation>
    <scope>NUCLEOTIDE SEQUENCE</scope>
    <source>
        <strain evidence="1">Expedition CK06-06</strain>
    </source>
</reference>
<dbReference type="InterPro" id="IPR032427">
    <property type="entry name" value="P22_portal"/>
</dbReference>
<organism evidence="1">
    <name type="scientific">marine sediment metagenome</name>
    <dbReference type="NCBI Taxonomy" id="412755"/>
    <lineage>
        <taxon>unclassified sequences</taxon>
        <taxon>metagenomes</taxon>
        <taxon>ecological metagenomes</taxon>
    </lineage>
</organism>
<name>X0T7E0_9ZZZZ</name>
<sequence>PLVNNPQTGIETADLMANAGVAGYVFEGRNPGILPQPLVKPNMWSQSLNHIDAIIESIDKNQRIQDVIPPGARGYPSSGEVIRELRESQLVTIRSKAAFKGKALRRTGEIAISLMAQNYTTERFIRLTGPVPKHLAGLVYNPEQEELTDEVLAEGTHWLVLNKKDMKHGFDMVVTPTSWEPLSRHTQIQEIRELAEKEGFNTIYPSDLLELQGGPQIQPIRRRVQQREQAAMEAEAAAVPEQPQMPGMQMGMPGGMAPPPMPPPPMPPVPMGGGM</sequence>